<keyword evidence="2" id="KW-0378">Hydrolase</keyword>
<keyword evidence="1" id="KW-0472">Membrane</keyword>
<dbReference type="OrthoDB" id="1903633at2"/>
<feature type="transmembrane region" description="Helical" evidence="1">
    <location>
        <begin position="148"/>
        <end position="167"/>
    </location>
</feature>
<dbReference type="EMBL" id="CP010086">
    <property type="protein sequence ID" value="AJG99094.1"/>
    <property type="molecule type" value="Genomic_DNA"/>
</dbReference>
<organism evidence="2 3">
    <name type="scientific">Clostridium beijerinckii</name>
    <name type="common">Clostridium MP</name>
    <dbReference type="NCBI Taxonomy" id="1520"/>
    <lineage>
        <taxon>Bacteria</taxon>
        <taxon>Bacillati</taxon>
        <taxon>Bacillota</taxon>
        <taxon>Clostridia</taxon>
        <taxon>Eubacteriales</taxon>
        <taxon>Clostridiaceae</taxon>
        <taxon>Clostridium</taxon>
    </lineage>
</organism>
<dbReference type="KEGG" id="cbei:LF65_02512"/>
<dbReference type="Pfam" id="PF04307">
    <property type="entry name" value="YdjM"/>
    <property type="match status" value="1"/>
</dbReference>
<dbReference type="Proteomes" id="UP000031866">
    <property type="component" value="Chromosome"/>
</dbReference>
<reference evidence="3" key="1">
    <citation type="submission" date="2014-12" db="EMBL/GenBank/DDBJ databases">
        <title>Genome sequence of Clostridium beijerinckii strain 59B.</title>
        <authorList>
            <person name="Little G.T."/>
            <person name="Minton N.P."/>
        </authorList>
    </citation>
    <scope>NUCLEOTIDE SEQUENCE [LARGE SCALE GENOMIC DNA]</scope>
    <source>
        <strain evidence="3">59B</strain>
    </source>
</reference>
<evidence type="ECO:0000313" key="2">
    <source>
        <dbReference type="EMBL" id="AJG99094.1"/>
    </source>
</evidence>
<feature type="transmembrane region" description="Helical" evidence="1">
    <location>
        <begin position="94"/>
        <end position="113"/>
    </location>
</feature>
<gene>
    <name evidence="2" type="ORF">LF65_02512</name>
</gene>
<proteinExistence type="predicted"/>
<dbReference type="STRING" id="1520.LF65_02512"/>
<name>A0A0B5QA33_CLOBE</name>
<protein>
    <submittedName>
        <fullName evidence="2">Hydrolase</fullName>
    </submittedName>
</protein>
<sequence>MIFFGHLGLTTEAIKAYEVILHKDNKLSGKEAFVDYRYVLIGSILPDIIDKPIGAGVFRSVFHNSRIFGHTLMFSLVLILIGIYMINRNGKNNILFLGIASSIHLVLDSMWLYPNILFWPYLGWKFPARPEGNWVNSDIVRLITDPTYYLPELIGFAIIAYFFIRLFRRRQIKCFLNKGKL</sequence>
<keyword evidence="1" id="KW-1133">Transmembrane helix</keyword>
<evidence type="ECO:0000256" key="1">
    <source>
        <dbReference type="SAM" id="Phobius"/>
    </source>
</evidence>
<dbReference type="RefSeq" id="WP_041896377.1">
    <property type="nucleotide sequence ID" value="NZ_CP010086.2"/>
</dbReference>
<accession>A0A0B5QA33</accession>
<dbReference type="GO" id="GO:0016787">
    <property type="term" value="F:hydrolase activity"/>
    <property type="evidence" value="ECO:0007669"/>
    <property type="project" value="UniProtKB-KW"/>
</dbReference>
<dbReference type="AlphaFoldDB" id="A0A0B5QA33"/>
<dbReference type="InterPro" id="IPR007404">
    <property type="entry name" value="YdjM-like"/>
</dbReference>
<keyword evidence="1" id="KW-0812">Transmembrane</keyword>
<feature type="transmembrane region" description="Helical" evidence="1">
    <location>
        <begin position="67"/>
        <end position="87"/>
    </location>
</feature>
<evidence type="ECO:0000313" key="3">
    <source>
        <dbReference type="Proteomes" id="UP000031866"/>
    </source>
</evidence>